<dbReference type="InterPro" id="IPR019760">
    <property type="entry name" value="DNA-dir_DNA_pol_A_CS"/>
</dbReference>
<evidence type="ECO:0000256" key="2">
    <source>
        <dbReference type="ARBA" id="ARBA00012417"/>
    </source>
</evidence>
<dbReference type="Gene3D" id="3.30.420.10">
    <property type="entry name" value="Ribonuclease H-like superfamily/Ribonuclease H"/>
    <property type="match status" value="1"/>
</dbReference>
<keyword evidence="6" id="KW-0239">DNA-directed DNA polymerase</keyword>
<dbReference type="InterPro" id="IPR036397">
    <property type="entry name" value="RNaseH_sf"/>
</dbReference>
<dbReference type="PANTHER" id="PTHR10133:SF27">
    <property type="entry name" value="DNA POLYMERASE NU"/>
    <property type="match status" value="1"/>
</dbReference>
<feature type="domain" description="DNA-directed DNA polymerase family A palm" evidence="9">
    <location>
        <begin position="324"/>
        <end position="509"/>
    </location>
</feature>
<proteinExistence type="inferred from homology"/>
<keyword evidence="7" id="KW-0238">DNA-binding</keyword>
<evidence type="ECO:0000256" key="6">
    <source>
        <dbReference type="ARBA" id="ARBA00022932"/>
    </source>
</evidence>
<evidence type="ECO:0000256" key="5">
    <source>
        <dbReference type="ARBA" id="ARBA00022705"/>
    </source>
</evidence>
<gene>
    <name evidence="10" type="primary">POLA</name>
</gene>
<keyword evidence="3" id="KW-0808">Transferase</keyword>
<evidence type="ECO:0000256" key="3">
    <source>
        <dbReference type="ARBA" id="ARBA00022679"/>
    </source>
</evidence>
<dbReference type="Gene3D" id="3.30.70.370">
    <property type="match status" value="2"/>
</dbReference>
<protein>
    <recommendedName>
        <fullName evidence="2">DNA-directed DNA polymerase</fullName>
        <ecNumber evidence="2">2.7.7.7</ecNumber>
    </recommendedName>
</protein>
<dbReference type="EC" id="2.7.7.7" evidence="2"/>
<name>A0A240F7F1_9VIRU</name>
<dbReference type="InterPro" id="IPR038720">
    <property type="entry name" value="YprB_RNase_H-like_dom"/>
</dbReference>
<dbReference type="InterPro" id="IPR001098">
    <property type="entry name" value="DNA-dir_DNA_pol_A_palm_dom"/>
</dbReference>
<sequence length="548" mass="62106">MKRICLDIETDGLDPSHIWCVGTEDIDTGETRLFLESDRLKFREFMRDVEEVLGFNILQFDLPILDNLWGVRVPVDQVTDVLILCQLEQPGREGGNSLEAWGGRLRFPKMDMEKEDFYRGYTEDMGIYCMNDVKLTVKLYHHITSVMAGRFSKDSIRLEHQVKAITSRQEVNGFYLDEFKAMSLSADFSERLTDITEKMQEIFPPKEIQLKTKVKYEPFNPGSRKQIAERLMERGWVPEKHTEKGNVVVDETTLASIDMAEAKVLAEYLMLQKRAAQVKSWLEAIHPKTGRVHGRVLTLQTITGRMAHASPNMAQVPAVYSPYGAECRGCWTVPSDKKVLVGIDASSIELRMLCHYMKDEDYTTQVVSGDIHTYNQQLAELPSRDQAKTFIYALLYGAGAAKIGAIIGKGAAEGQEIMDRFFLNLSSFQDLKTKVNKAAERGWIAGLDKRTLHIRTVHASLNTLLQGGSAILMKRALVIFDKLIKEQELNAIFVANVHDEWQLEVDKDHGDMVGKLGVDAIKRAGDYYKLRCPLDGEYKVGTSWAETH</sequence>
<dbReference type="Pfam" id="PF13482">
    <property type="entry name" value="RNase_H_2"/>
    <property type="match status" value="1"/>
</dbReference>
<dbReference type="Pfam" id="PF00476">
    <property type="entry name" value="DNA_pol_A"/>
    <property type="match status" value="1"/>
</dbReference>
<evidence type="ECO:0000259" key="9">
    <source>
        <dbReference type="SMART" id="SM00482"/>
    </source>
</evidence>
<keyword evidence="5" id="KW-0235">DNA replication</keyword>
<dbReference type="SUPFAM" id="SSF53098">
    <property type="entry name" value="Ribonuclease H-like"/>
    <property type="match status" value="1"/>
</dbReference>
<dbReference type="GO" id="GO:0006302">
    <property type="term" value="P:double-strand break repair"/>
    <property type="evidence" value="ECO:0007669"/>
    <property type="project" value="TreeGrafter"/>
</dbReference>
<comment type="catalytic activity">
    <reaction evidence="8">
        <text>DNA(n) + a 2'-deoxyribonucleoside 5'-triphosphate = DNA(n+1) + diphosphate</text>
        <dbReference type="Rhea" id="RHEA:22508"/>
        <dbReference type="Rhea" id="RHEA-COMP:17339"/>
        <dbReference type="Rhea" id="RHEA-COMP:17340"/>
        <dbReference type="ChEBI" id="CHEBI:33019"/>
        <dbReference type="ChEBI" id="CHEBI:61560"/>
        <dbReference type="ChEBI" id="CHEBI:173112"/>
        <dbReference type="EC" id="2.7.7.7"/>
    </reaction>
</comment>
<dbReference type="EMBL" id="KU595561">
    <property type="protein sequence ID" value="AQM32727.1"/>
    <property type="molecule type" value="Genomic_DNA"/>
</dbReference>
<evidence type="ECO:0000256" key="4">
    <source>
        <dbReference type="ARBA" id="ARBA00022695"/>
    </source>
</evidence>
<dbReference type="PANTHER" id="PTHR10133">
    <property type="entry name" value="DNA POLYMERASE I"/>
    <property type="match status" value="1"/>
</dbReference>
<dbReference type="GO" id="GO:0003677">
    <property type="term" value="F:DNA binding"/>
    <property type="evidence" value="ECO:0007669"/>
    <property type="project" value="UniProtKB-KW"/>
</dbReference>
<evidence type="ECO:0000256" key="8">
    <source>
        <dbReference type="ARBA" id="ARBA00049244"/>
    </source>
</evidence>
<keyword evidence="4" id="KW-0548">Nucleotidyltransferase</keyword>
<comment type="similarity">
    <text evidence="1">Belongs to the DNA polymerase type-A family.</text>
</comment>
<dbReference type="PROSITE" id="PS00447">
    <property type="entry name" value="DNA_POLYMERASE_A"/>
    <property type="match status" value="1"/>
</dbReference>
<organism evidence="10">
    <name type="scientific">uncultured virus</name>
    <dbReference type="NCBI Taxonomy" id="340016"/>
    <lineage>
        <taxon>Viruses</taxon>
        <taxon>environmental samples</taxon>
    </lineage>
</organism>
<evidence type="ECO:0000256" key="7">
    <source>
        <dbReference type="ARBA" id="ARBA00023125"/>
    </source>
</evidence>
<dbReference type="PRINTS" id="PR00868">
    <property type="entry name" value="DNAPOLI"/>
</dbReference>
<evidence type="ECO:0000256" key="1">
    <source>
        <dbReference type="ARBA" id="ARBA00007705"/>
    </source>
</evidence>
<dbReference type="SUPFAM" id="SSF56672">
    <property type="entry name" value="DNA/RNA polymerases"/>
    <property type="match status" value="1"/>
</dbReference>
<dbReference type="InterPro" id="IPR043502">
    <property type="entry name" value="DNA/RNA_pol_sf"/>
</dbReference>
<reference evidence="10" key="1">
    <citation type="journal article" date="2017" name="ISME J.">
        <title>Novel chaperonins are prevalent in the virioplankton and demonstrate links to viral biology and ecology.</title>
        <authorList>
            <person name="Marine R.L."/>
            <person name="Nasko D.J."/>
            <person name="Wray J."/>
            <person name="Polson S.W."/>
            <person name="Wommack K.E."/>
        </authorList>
    </citation>
    <scope>NUCLEOTIDE SEQUENCE</scope>
</reference>
<evidence type="ECO:0000313" key="10">
    <source>
        <dbReference type="EMBL" id="AQM32727.1"/>
    </source>
</evidence>
<dbReference type="GO" id="GO:0003887">
    <property type="term" value="F:DNA-directed DNA polymerase activity"/>
    <property type="evidence" value="ECO:0007669"/>
    <property type="project" value="UniProtKB-KW"/>
</dbReference>
<dbReference type="Gene3D" id="1.20.1060.10">
    <property type="entry name" value="Taq DNA Polymerase, Chain T, domain 4"/>
    <property type="match status" value="1"/>
</dbReference>
<accession>A0A240F7F1</accession>
<dbReference type="InterPro" id="IPR002298">
    <property type="entry name" value="DNA_polymerase_A"/>
</dbReference>
<dbReference type="SMART" id="SM00482">
    <property type="entry name" value="POLAc"/>
    <property type="match status" value="1"/>
</dbReference>
<dbReference type="InterPro" id="IPR012337">
    <property type="entry name" value="RNaseH-like_sf"/>
</dbReference>
<dbReference type="GO" id="GO:0006261">
    <property type="term" value="P:DNA-templated DNA replication"/>
    <property type="evidence" value="ECO:0007669"/>
    <property type="project" value="InterPro"/>
</dbReference>